<keyword evidence="5" id="KW-1185">Reference proteome</keyword>
<dbReference type="EMBL" id="LVYI01000005">
    <property type="protein sequence ID" value="OAP59313.1"/>
    <property type="molecule type" value="Genomic_DNA"/>
</dbReference>
<keyword evidence="3" id="KW-0560">Oxidoreductase</keyword>
<gene>
    <name evidence="4" type="ORF">AYL99_06611</name>
</gene>
<protein>
    <submittedName>
        <fullName evidence="4">Uncharacterized protein</fullName>
    </submittedName>
</protein>
<dbReference type="InterPro" id="IPR002347">
    <property type="entry name" value="SDR_fam"/>
</dbReference>
<proteinExistence type="inferred from homology"/>
<dbReference type="GO" id="GO:0016491">
    <property type="term" value="F:oxidoreductase activity"/>
    <property type="evidence" value="ECO:0007669"/>
    <property type="project" value="UniProtKB-KW"/>
</dbReference>
<dbReference type="PRINTS" id="PR00081">
    <property type="entry name" value="GDHRDH"/>
</dbReference>
<accession>A0A178ZJE5</accession>
<evidence type="ECO:0000256" key="3">
    <source>
        <dbReference type="ARBA" id="ARBA00023002"/>
    </source>
</evidence>
<dbReference type="Proteomes" id="UP000078343">
    <property type="component" value="Unassembled WGS sequence"/>
</dbReference>
<evidence type="ECO:0000256" key="1">
    <source>
        <dbReference type="ARBA" id="ARBA00006484"/>
    </source>
</evidence>
<dbReference type="SUPFAM" id="SSF51735">
    <property type="entry name" value="NAD(P)-binding Rossmann-fold domains"/>
    <property type="match status" value="1"/>
</dbReference>
<keyword evidence="2" id="KW-0521">NADP</keyword>
<dbReference type="OrthoDB" id="191139at2759"/>
<reference evidence="4 5" key="1">
    <citation type="submission" date="2016-04" db="EMBL/GenBank/DDBJ databases">
        <title>Draft genome of Fonsecaea erecta CBS 125763.</title>
        <authorList>
            <person name="Weiss V.A."/>
            <person name="Vicente V.A."/>
            <person name="Raittz R.T."/>
            <person name="Moreno L.F."/>
            <person name="De Souza E.M."/>
            <person name="Pedrosa F.O."/>
            <person name="Steffens M.B."/>
            <person name="Faoro H."/>
            <person name="Tadra-Sfeir M.Z."/>
            <person name="Najafzadeh M.J."/>
            <person name="Felipe M.S."/>
            <person name="Teixeira M."/>
            <person name="Sun J."/>
            <person name="Xi L."/>
            <person name="Gomes R."/>
            <person name="De Azevedo C.M."/>
            <person name="Salgado C.G."/>
            <person name="Da Silva M.B."/>
            <person name="Nascimento M.F."/>
            <person name="Queiroz-Telles F."/>
            <person name="Attili D.S."/>
            <person name="Gorbushina A."/>
        </authorList>
    </citation>
    <scope>NUCLEOTIDE SEQUENCE [LARGE SCALE GENOMIC DNA]</scope>
    <source>
        <strain evidence="4 5">CBS 125763</strain>
    </source>
</reference>
<dbReference type="InterPro" id="IPR036291">
    <property type="entry name" value="NAD(P)-bd_dom_sf"/>
</dbReference>
<dbReference type="GeneID" id="30010779"/>
<dbReference type="Pfam" id="PF00106">
    <property type="entry name" value="adh_short"/>
    <property type="match status" value="1"/>
</dbReference>
<organism evidence="4 5">
    <name type="scientific">Fonsecaea erecta</name>
    <dbReference type="NCBI Taxonomy" id="1367422"/>
    <lineage>
        <taxon>Eukaryota</taxon>
        <taxon>Fungi</taxon>
        <taxon>Dikarya</taxon>
        <taxon>Ascomycota</taxon>
        <taxon>Pezizomycotina</taxon>
        <taxon>Eurotiomycetes</taxon>
        <taxon>Chaetothyriomycetidae</taxon>
        <taxon>Chaetothyriales</taxon>
        <taxon>Herpotrichiellaceae</taxon>
        <taxon>Fonsecaea</taxon>
    </lineage>
</organism>
<sequence length="353" mass="37188">MTTRYAEAHLPSNLAGPGDARPTALQIIADNHLENALGDKVMLVTGCSSGLGVETVRALAATGATIYATARNLEKGRAALGDLLKPPSATAGHVELLELDTADFASVRRCAAAFLARSARLNVLVNNAGVMAIPQRELTRDGHELQFQTNHLGHFLLFQLLKPALLAGAAASPDFRSRVVNVSSQGHRQSRVVFDDLTLGSPGAYSPFGAYGQSKTANIWMANEIERRYGSPAGGAVHAWSLHPGGITTGLAVHTDFSALLAMPEVARGMKSVPQGAATTVLAAVDKELEGKGGLYLDDCAAAPLVPPDQADVFYAPGRAEWAYDGPGAKKLWAVSCRIVGVEDDEGEDRTEK</sequence>
<name>A0A178ZJE5_9EURO</name>
<dbReference type="STRING" id="1367422.A0A178ZJE5"/>
<evidence type="ECO:0000313" key="5">
    <source>
        <dbReference type="Proteomes" id="UP000078343"/>
    </source>
</evidence>
<comment type="similarity">
    <text evidence="1">Belongs to the short-chain dehydrogenases/reductases (SDR) family.</text>
</comment>
<comment type="caution">
    <text evidence="4">The sequence shown here is derived from an EMBL/GenBank/DDBJ whole genome shotgun (WGS) entry which is preliminary data.</text>
</comment>
<dbReference type="RefSeq" id="XP_018692680.1">
    <property type="nucleotide sequence ID" value="XM_018838120.1"/>
</dbReference>
<dbReference type="AlphaFoldDB" id="A0A178ZJE5"/>
<evidence type="ECO:0000256" key="2">
    <source>
        <dbReference type="ARBA" id="ARBA00022857"/>
    </source>
</evidence>
<dbReference type="PANTHER" id="PTHR24320:SF272">
    <property type="entry name" value="NAD(P)-BINDING ROSSMANN-FOLD SUPERFAMILY PROTEIN"/>
    <property type="match status" value="1"/>
</dbReference>
<dbReference type="PANTHER" id="PTHR24320">
    <property type="entry name" value="RETINOL DEHYDROGENASE"/>
    <property type="match status" value="1"/>
</dbReference>
<dbReference type="Gene3D" id="3.40.50.720">
    <property type="entry name" value="NAD(P)-binding Rossmann-like Domain"/>
    <property type="match status" value="1"/>
</dbReference>
<evidence type="ECO:0000313" key="4">
    <source>
        <dbReference type="EMBL" id="OAP59313.1"/>
    </source>
</evidence>